<sequence length="340" mass="37616">VTGPAGFLGSHIVYQLLQSGCAVRGIRVCRTYKAEYLKDDFKHPDFEVVITDDLIACDYSDALVGVSSIVHVASPVPVPGVKENFIKLAVEGTLNILRQAQATQITKIVIIGTFGSALPNLLNDLLDPARVISHEHWNRLSEKDVYECSPEMLPMIAYMTSKVLAERAAWNFVEKHPEMDLITLLPTTVYGPLAPTHVVKDPSTMLSTNAWIYALLSGPSGFYPPLPHPFSVDARDVAIATVRALKAPPSNGEQRRILLNGGTISLRQAVQHLGKSRPELRSRLLENGEPFYIEENTFDVAKVDLSMAERVLGMTSFIPLQKTIEDTADSLVEKERMWLK</sequence>
<dbReference type="AlphaFoldDB" id="A0A0C9VSP6"/>
<dbReference type="PANTHER" id="PTHR10366:SF564">
    <property type="entry name" value="STEROL-4-ALPHA-CARBOXYLATE 3-DEHYDROGENASE, DECARBOXYLATING"/>
    <property type="match status" value="1"/>
</dbReference>
<feature type="domain" description="3-beta hydroxysteroid dehydrogenase/isomerase" evidence="3">
    <location>
        <begin position="1"/>
        <end position="198"/>
    </location>
</feature>
<evidence type="ECO:0000259" key="3">
    <source>
        <dbReference type="Pfam" id="PF01073"/>
    </source>
</evidence>
<gene>
    <name evidence="4" type="ORF">M422DRAFT_172737</name>
</gene>
<evidence type="ECO:0000256" key="1">
    <source>
        <dbReference type="ARBA" id="ARBA00023002"/>
    </source>
</evidence>
<evidence type="ECO:0000313" key="4">
    <source>
        <dbReference type="EMBL" id="KIJ41091.1"/>
    </source>
</evidence>
<dbReference type="Pfam" id="PF01073">
    <property type="entry name" value="3Beta_HSD"/>
    <property type="match status" value="1"/>
</dbReference>
<protein>
    <recommendedName>
        <fullName evidence="3">3-beta hydroxysteroid dehydrogenase/isomerase domain-containing protein</fullName>
    </recommendedName>
</protein>
<accession>A0A0C9VSP6</accession>
<proteinExistence type="inferred from homology"/>
<dbReference type="SUPFAM" id="SSF51735">
    <property type="entry name" value="NAD(P)-binding Rossmann-fold domains"/>
    <property type="match status" value="1"/>
</dbReference>
<dbReference type="InterPro" id="IPR050425">
    <property type="entry name" value="NAD(P)_dehydrat-like"/>
</dbReference>
<dbReference type="Proteomes" id="UP000054279">
    <property type="component" value="Unassembled WGS sequence"/>
</dbReference>
<organism evidence="4 5">
    <name type="scientific">Sphaerobolus stellatus (strain SS14)</name>
    <dbReference type="NCBI Taxonomy" id="990650"/>
    <lineage>
        <taxon>Eukaryota</taxon>
        <taxon>Fungi</taxon>
        <taxon>Dikarya</taxon>
        <taxon>Basidiomycota</taxon>
        <taxon>Agaricomycotina</taxon>
        <taxon>Agaricomycetes</taxon>
        <taxon>Phallomycetidae</taxon>
        <taxon>Geastrales</taxon>
        <taxon>Sphaerobolaceae</taxon>
        <taxon>Sphaerobolus</taxon>
    </lineage>
</organism>
<dbReference type="GO" id="GO:0006694">
    <property type="term" value="P:steroid biosynthetic process"/>
    <property type="evidence" value="ECO:0007669"/>
    <property type="project" value="InterPro"/>
</dbReference>
<name>A0A0C9VSP6_SPHS4</name>
<keyword evidence="5" id="KW-1185">Reference proteome</keyword>
<dbReference type="OrthoDB" id="2735536at2759"/>
<dbReference type="EMBL" id="KN837139">
    <property type="protein sequence ID" value="KIJ41091.1"/>
    <property type="molecule type" value="Genomic_DNA"/>
</dbReference>
<dbReference type="PANTHER" id="PTHR10366">
    <property type="entry name" value="NAD DEPENDENT EPIMERASE/DEHYDRATASE"/>
    <property type="match status" value="1"/>
</dbReference>
<comment type="similarity">
    <text evidence="2">Belongs to the NAD(P)-dependent epimerase/dehydratase family. Dihydroflavonol-4-reductase subfamily.</text>
</comment>
<dbReference type="Gene3D" id="3.40.50.720">
    <property type="entry name" value="NAD(P)-binding Rossmann-like Domain"/>
    <property type="match status" value="1"/>
</dbReference>
<evidence type="ECO:0000313" key="5">
    <source>
        <dbReference type="Proteomes" id="UP000054279"/>
    </source>
</evidence>
<dbReference type="InterPro" id="IPR002225">
    <property type="entry name" value="3Beta_OHSteriod_DH/Estase"/>
</dbReference>
<reference evidence="4 5" key="1">
    <citation type="submission" date="2014-06" db="EMBL/GenBank/DDBJ databases">
        <title>Evolutionary Origins and Diversification of the Mycorrhizal Mutualists.</title>
        <authorList>
            <consortium name="DOE Joint Genome Institute"/>
            <consortium name="Mycorrhizal Genomics Consortium"/>
            <person name="Kohler A."/>
            <person name="Kuo A."/>
            <person name="Nagy L.G."/>
            <person name="Floudas D."/>
            <person name="Copeland A."/>
            <person name="Barry K.W."/>
            <person name="Cichocki N."/>
            <person name="Veneault-Fourrey C."/>
            <person name="LaButti K."/>
            <person name="Lindquist E.A."/>
            <person name="Lipzen A."/>
            <person name="Lundell T."/>
            <person name="Morin E."/>
            <person name="Murat C."/>
            <person name="Riley R."/>
            <person name="Ohm R."/>
            <person name="Sun H."/>
            <person name="Tunlid A."/>
            <person name="Henrissat B."/>
            <person name="Grigoriev I.V."/>
            <person name="Hibbett D.S."/>
            <person name="Martin F."/>
        </authorList>
    </citation>
    <scope>NUCLEOTIDE SEQUENCE [LARGE SCALE GENOMIC DNA]</scope>
    <source>
        <strain evidence="4 5">SS14</strain>
    </source>
</reference>
<dbReference type="InterPro" id="IPR036291">
    <property type="entry name" value="NAD(P)-bd_dom_sf"/>
</dbReference>
<dbReference type="HOGENOM" id="CLU_007383_9_2_1"/>
<dbReference type="GO" id="GO:0016616">
    <property type="term" value="F:oxidoreductase activity, acting on the CH-OH group of donors, NAD or NADP as acceptor"/>
    <property type="evidence" value="ECO:0007669"/>
    <property type="project" value="InterPro"/>
</dbReference>
<feature type="non-terminal residue" evidence="4">
    <location>
        <position position="340"/>
    </location>
</feature>
<keyword evidence="1" id="KW-0560">Oxidoreductase</keyword>
<evidence type="ECO:0000256" key="2">
    <source>
        <dbReference type="ARBA" id="ARBA00023445"/>
    </source>
</evidence>